<comment type="caution">
    <text evidence="3">The sequence shown here is derived from an EMBL/GenBank/DDBJ whole genome shotgun (WGS) entry which is preliminary data.</text>
</comment>
<dbReference type="PANTHER" id="PTHR43566:SF2">
    <property type="entry name" value="DUF4143 DOMAIN-CONTAINING PROTEIN"/>
    <property type="match status" value="1"/>
</dbReference>
<dbReference type="GO" id="GO:0005524">
    <property type="term" value="F:ATP binding"/>
    <property type="evidence" value="ECO:0007669"/>
    <property type="project" value="UniProtKB-KW"/>
</dbReference>
<feature type="domain" description="DUF4143" evidence="2">
    <location>
        <begin position="206"/>
        <end position="371"/>
    </location>
</feature>
<evidence type="ECO:0000259" key="1">
    <source>
        <dbReference type="Pfam" id="PF13173"/>
    </source>
</evidence>
<dbReference type="Pfam" id="PF13173">
    <property type="entry name" value="AAA_14"/>
    <property type="match status" value="1"/>
</dbReference>
<proteinExistence type="predicted"/>
<dbReference type="EMBL" id="VULT01000008">
    <property type="protein sequence ID" value="MSS17402.1"/>
    <property type="molecule type" value="Genomic_DNA"/>
</dbReference>
<dbReference type="InterPro" id="IPR041682">
    <property type="entry name" value="AAA_14"/>
</dbReference>
<feature type="domain" description="AAA" evidence="1">
    <location>
        <begin position="26"/>
        <end position="140"/>
    </location>
</feature>
<keyword evidence="3" id="KW-0067">ATP-binding</keyword>
<reference evidence="3 4" key="1">
    <citation type="submission" date="2019-08" db="EMBL/GenBank/DDBJ databases">
        <title>In-depth cultivation of the pig gut microbiome towards novel bacterial diversity and tailored functional studies.</title>
        <authorList>
            <person name="Wylensek D."/>
            <person name="Hitch T.C.A."/>
            <person name="Clavel T."/>
        </authorList>
    </citation>
    <scope>NUCLEOTIDE SEQUENCE [LARGE SCALE GENOMIC DNA]</scope>
    <source>
        <strain evidence="3 4">Oil-RF-744-WCA-WT-10</strain>
    </source>
</reference>
<gene>
    <name evidence="3" type="ORF">FYJ29_06485</name>
</gene>
<evidence type="ECO:0000313" key="4">
    <source>
        <dbReference type="Proteomes" id="UP000483362"/>
    </source>
</evidence>
<dbReference type="InterPro" id="IPR025420">
    <property type="entry name" value="DUF4143"/>
</dbReference>
<name>A0A6L5XEX7_9BACT</name>
<dbReference type="Proteomes" id="UP000483362">
    <property type="component" value="Unassembled WGS sequence"/>
</dbReference>
<dbReference type="SUPFAM" id="SSF52540">
    <property type="entry name" value="P-loop containing nucleoside triphosphate hydrolases"/>
    <property type="match status" value="1"/>
</dbReference>
<sequence>MTENTFNYRKRIADILLEEKLEAVGAVLIEGPKACGKTTTAEQQAKSILYMDDPTSIGQNLQMAETNIKRLLQGDTPRLIDEWQIAPQIWDAVRFETDHRKEDGLFMLTGSAVPADKSKIRHTGAGRFAWLTMRPMTLWESGESSGDVSLKALFAQSEKVDGENKMNMEDIAYVICRGGWPKSLSKKSQKAALRQVTEYFEAITRSDISRVDGVERDEFRAKRLMRSYARLQGAMTSIPTIVKDMKTNEPEGMSDETVASYINALKKIFVIEDMPAWNPNLRSKTAIRTSDTRYFVDPSLAIAALGIGPNDLLNDLNTLGLFFETLCVRDLRVYAEANDGNVFHYRDKSGLECDTVVHLRNGSYGLIEIKLGGDTLIEEGATNLNTLAEKIDTTKMKKPSFKMVLTAVGQYAYMRTDGVIIVPVGCLKD</sequence>
<dbReference type="AlphaFoldDB" id="A0A6L5XEX7"/>
<organism evidence="3 4">
    <name type="scientific">Sodaliphilus pleomorphus</name>
    <dbReference type="NCBI Taxonomy" id="2606626"/>
    <lineage>
        <taxon>Bacteria</taxon>
        <taxon>Pseudomonadati</taxon>
        <taxon>Bacteroidota</taxon>
        <taxon>Bacteroidia</taxon>
        <taxon>Bacteroidales</taxon>
        <taxon>Muribaculaceae</taxon>
        <taxon>Sodaliphilus</taxon>
    </lineage>
</organism>
<accession>A0A6L5XEX7</accession>
<dbReference type="Pfam" id="PF13635">
    <property type="entry name" value="DUF4143"/>
    <property type="match status" value="1"/>
</dbReference>
<dbReference type="InterPro" id="IPR027417">
    <property type="entry name" value="P-loop_NTPase"/>
</dbReference>
<keyword evidence="3" id="KW-0547">Nucleotide-binding</keyword>
<evidence type="ECO:0000313" key="3">
    <source>
        <dbReference type="EMBL" id="MSS17402.1"/>
    </source>
</evidence>
<evidence type="ECO:0000259" key="2">
    <source>
        <dbReference type="Pfam" id="PF13635"/>
    </source>
</evidence>
<dbReference type="PANTHER" id="PTHR43566">
    <property type="entry name" value="CONSERVED PROTEIN"/>
    <property type="match status" value="1"/>
</dbReference>
<protein>
    <submittedName>
        <fullName evidence="3">ATP-binding protein</fullName>
    </submittedName>
</protein>
<keyword evidence="4" id="KW-1185">Reference proteome</keyword>
<dbReference type="RefSeq" id="WP_154326700.1">
    <property type="nucleotide sequence ID" value="NZ_CP045696.1"/>
</dbReference>